<sequence>MGIVSGLLLFLLLPSLTHPLLAQNVSLGLSLTDGRVKSFHFSISSYFGVPEATVIRIREQYRLSDEELPVIFLLAREARVEPAVIINLRLKGMSWWDISLHFRLSPEILFLPVNLVRIGPPYGRAYGYYRQYRHQKAWGRVVLTDVEIVDLVNLKFVSAYHRIPPERIMEMRASGHNFIDIHDTIIKEKGKGKDKPPKNKPGKKQKH</sequence>
<organism evidence="2 3">
    <name type="scientific">Candidatus Saccharicenans subterraneus</name>
    <dbReference type="NCBI Taxonomy" id="2508984"/>
    <lineage>
        <taxon>Bacteria</taxon>
        <taxon>Candidatus Aminicenantota</taxon>
        <taxon>Candidatus Aminicenantia</taxon>
        <taxon>Candidatus Aminicenantales</taxon>
        <taxon>Candidatus Saccharicenantaceae</taxon>
        <taxon>Candidatus Saccharicenans</taxon>
    </lineage>
</organism>
<name>A0A3E2BLP5_9BACT</name>
<evidence type="ECO:0000313" key="3">
    <source>
        <dbReference type="Proteomes" id="UP000257323"/>
    </source>
</evidence>
<dbReference type="EMBL" id="QUAH01000007">
    <property type="protein sequence ID" value="RFT15679.1"/>
    <property type="molecule type" value="Genomic_DNA"/>
</dbReference>
<gene>
    <name evidence="2" type="ORF">OP8BY_0054</name>
</gene>
<protein>
    <submittedName>
        <fullName evidence="2">Uncharacterized protein</fullName>
    </submittedName>
</protein>
<reference evidence="2 3" key="1">
    <citation type="submission" date="2018-08" db="EMBL/GenBank/DDBJ databases">
        <title>Genome analysis of the thermophilic bacterium of the candidate phylum Aminicenantes from deep subsurface aquifer revealed its physiology and ecological role.</title>
        <authorList>
            <person name="Kadnikov V.V."/>
            <person name="Mardanov A.V."/>
            <person name="Beletsky A.V."/>
            <person name="Karnachuk O.V."/>
            <person name="Ravin N.V."/>
        </authorList>
    </citation>
    <scope>NUCLEOTIDE SEQUENCE [LARGE SCALE GENOMIC DNA]</scope>
    <source>
        <strain evidence="2">BY38</strain>
    </source>
</reference>
<accession>A0A3E2BLP5</accession>
<feature type="region of interest" description="Disordered" evidence="1">
    <location>
        <begin position="188"/>
        <end position="207"/>
    </location>
</feature>
<dbReference type="AlphaFoldDB" id="A0A3E2BLP5"/>
<evidence type="ECO:0000313" key="2">
    <source>
        <dbReference type="EMBL" id="RFT15679.1"/>
    </source>
</evidence>
<feature type="compositionally biased region" description="Basic and acidic residues" evidence="1">
    <location>
        <begin position="188"/>
        <end position="197"/>
    </location>
</feature>
<comment type="caution">
    <text evidence="2">The sequence shown here is derived from an EMBL/GenBank/DDBJ whole genome shotgun (WGS) entry which is preliminary data.</text>
</comment>
<dbReference type="Proteomes" id="UP000257323">
    <property type="component" value="Unassembled WGS sequence"/>
</dbReference>
<feature type="compositionally biased region" description="Basic residues" evidence="1">
    <location>
        <begin position="198"/>
        <end position="207"/>
    </location>
</feature>
<proteinExistence type="predicted"/>
<evidence type="ECO:0000256" key="1">
    <source>
        <dbReference type="SAM" id="MobiDB-lite"/>
    </source>
</evidence>